<evidence type="ECO:0000313" key="3">
    <source>
        <dbReference type="EMBL" id="BBH00377.1"/>
    </source>
</evidence>
<dbReference type="GO" id="GO:0003676">
    <property type="term" value="F:nucleic acid binding"/>
    <property type="evidence" value="ECO:0007669"/>
    <property type="project" value="InterPro"/>
</dbReference>
<dbReference type="PROSITE" id="PS50879">
    <property type="entry name" value="RNASE_H_1"/>
    <property type="match status" value="1"/>
</dbReference>
<feature type="compositionally biased region" description="Low complexity" evidence="1">
    <location>
        <begin position="407"/>
        <end position="423"/>
    </location>
</feature>
<dbReference type="InterPro" id="IPR012337">
    <property type="entry name" value="RNaseH-like_sf"/>
</dbReference>
<evidence type="ECO:0000259" key="2">
    <source>
        <dbReference type="PROSITE" id="PS50879"/>
    </source>
</evidence>
<gene>
    <name evidence="3" type="ORF">Prudu_010351</name>
</gene>
<feature type="compositionally biased region" description="Acidic residues" evidence="1">
    <location>
        <begin position="393"/>
        <end position="403"/>
    </location>
</feature>
<dbReference type="GO" id="GO:0009507">
    <property type="term" value="C:chloroplast"/>
    <property type="evidence" value="ECO:0007669"/>
    <property type="project" value="TreeGrafter"/>
</dbReference>
<dbReference type="EMBL" id="AP019299">
    <property type="protein sequence ID" value="BBH00377.1"/>
    <property type="molecule type" value="Genomic_DNA"/>
</dbReference>
<dbReference type="PANTHER" id="PTHR35756">
    <property type="entry name" value="OS05G0337400 PROTEIN"/>
    <property type="match status" value="1"/>
</dbReference>
<dbReference type="InterPro" id="IPR002156">
    <property type="entry name" value="RNaseH_domain"/>
</dbReference>
<dbReference type="SUPFAM" id="SSF53098">
    <property type="entry name" value="Ribonuclease H-like"/>
    <property type="match status" value="1"/>
</dbReference>
<dbReference type="Pfam" id="PF13456">
    <property type="entry name" value="RVT_3"/>
    <property type="match status" value="1"/>
</dbReference>
<feature type="domain" description="RNase H type-1" evidence="2">
    <location>
        <begin position="133"/>
        <end position="264"/>
    </location>
</feature>
<protein>
    <submittedName>
        <fullName evidence="3">RNase H family protein</fullName>
    </submittedName>
</protein>
<dbReference type="FunFam" id="3.30.420.10:FF:000076">
    <property type="entry name" value="RBR-type E3 ubiquitin transferase"/>
    <property type="match status" value="1"/>
</dbReference>
<organism evidence="3">
    <name type="scientific">Prunus dulcis</name>
    <name type="common">Almond</name>
    <name type="synonym">Amygdalus dulcis</name>
    <dbReference type="NCBI Taxonomy" id="3755"/>
    <lineage>
        <taxon>Eukaryota</taxon>
        <taxon>Viridiplantae</taxon>
        <taxon>Streptophyta</taxon>
        <taxon>Embryophyta</taxon>
        <taxon>Tracheophyta</taxon>
        <taxon>Spermatophyta</taxon>
        <taxon>Magnoliopsida</taxon>
        <taxon>eudicotyledons</taxon>
        <taxon>Gunneridae</taxon>
        <taxon>Pentapetalae</taxon>
        <taxon>rosids</taxon>
        <taxon>fabids</taxon>
        <taxon>Rosales</taxon>
        <taxon>Rosaceae</taxon>
        <taxon>Amygdaloideae</taxon>
        <taxon>Amygdaleae</taxon>
        <taxon>Prunus</taxon>
    </lineage>
</organism>
<accession>A0A4Y1R8V8</accession>
<sequence length="512" mass="56192">MGKCWVLKVCNPSISVFKGHGLPREAEEYLQPDSSIVESAVNDSAPNRFQEMAGSTSFPTSLTQRRHFKSDDHIETLSVSYSGPDSSTVESAVKDYSPPKRLQDMVGTTSFPTSQRKHFKYDNPIETLAVPSSGHSCILEFDGASKGNPGQSGAGAVLRAEDGSAVYRLREGVGIATNNVAEYRAVILGLKYALEKGYKHIRVKGDSKLVCMQIQGLWKTKNENMAVLCQVARELKEKFMSFDINHVLRDYNSDADVQANRAINLQDGQVEVDWNGKAQKAQKAQFNALCIISHKPTTLVLLRPVAGYCFGGRTEKSERLKDKTHPKQMATVSVSAFSSLASLRTRNHSHSLAIPIPSPTLSFRNVSTSFQRLTHKDQRSRIPTIIRAVEEETLIPVEEEEQKQEEPASSEQQEQPVSVPVSPSDTLTMLFQADGTMSDAAIPSVTKALEETQGITNLKVEVVEGIATVELTKQTTVQATGVASSLVETIQSSGFKLQTLNLSFDEEEEIAV</sequence>
<dbReference type="Gene3D" id="3.30.420.10">
    <property type="entry name" value="Ribonuclease H-like superfamily/Ribonuclease H"/>
    <property type="match status" value="1"/>
</dbReference>
<proteinExistence type="predicted"/>
<dbReference type="PANTHER" id="PTHR35756:SF1">
    <property type="entry name" value="OS05G0337400 PROTEIN"/>
    <property type="match status" value="1"/>
</dbReference>
<dbReference type="InterPro" id="IPR036397">
    <property type="entry name" value="RNaseH_sf"/>
</dbReference>
<evidence type="ECO:0000256" key="1">
    <source>
        <dbReference type="SAM" id="MobiDB-lite"/>
    </source>
</evidence>
<dbReference type="CDD" id="cd09279">
    <property type="entry name" value="RNase_HI_like"/>
    <property type="match status" value="1"/>
</dbReference>
<reference evidence="3" key="1">
    <citation type="journal article" date="2019" name="Science">
        <title>Mutation of a bHLH transcription factor allowed almond domestication.</title>
        <authorList>
            <person name="Sanchez-Perez R."/>
            <person name="Pavan S."/>
            <person name="Mazzeo R."/>
            <person name="Moldovan C."/>
            <person name="Aiese Cigliano R."/>
            <person name="Del Cueto J."/>
            <person name="Ricciardi F."/>
            <person name="Lotti C."/>
            <person name="Ricciardi L."/>
            <person name="Dicenta F."/>
            <person name="Lopez-Marques R.L."/>
            <person name="Lindberg Moller B."/>
        </authorList>
    </citation>
    <scope>NUCLEOTIDE SEQUENCE</scope>
</reference>
<dbReference type="GO" id="GO:0004523">
    <property type="term" value="F:RNA-DNA hybrid ribonuclease activity"/>
    <property type="evidence" value="ECO:0007669"/>
    <property type="project" value="InterPro"/>
</dbReference>
<dbReference type="AlphaFoldDB" id="A0A4Y1R8V8"/>
<name>A0A4Y1R8V8_PRUDU</name>
<feature type="region of interest" description="Disordered" evidence="1">
    <location>
        <begin position="393"/>
        <end position="423"/>
    </location>
</feature>